<evidence type="ECO:0000256" key="1">
    <source>
        <dbReference type="SAM" id="Phobius"/>
    </source>
</evidence>
<keyword evidence="1" id="KW-1133">Transmembrane helix</keyword>
<feature type="domain" description="Nose resistant-to-fluoxetine protein N-terminal" evidence="3">
    <location>
        <begin position="80"/>
        <end position="234"/>
    </location>
</feature>
<keyword evidence="1" id="KW-0812">Transmembrane</keyword>
<feature type="transmembrane region" description="Helical" evidence="1">
    <location>
        <begin position="664"/>
        <end position="686"/>
    </location>
</feature>
<feature type="transmembrane region" description="Helical" evidence="1">
    <location>
        <begin position="474"/>
        <end position="495"/>
    </location>
</feature>
<name>A0ABN8B1Q1_CHISP</name>
<protein>
    <recommendedName>
        <fullName evidence="3">Nose resistant-to-fluoxetine protein N-terminal domain-containing protein</fullName>
    </recommendedName>
</protein>
<organism evidence="4 5">
    <name type="scientific">Chilo suppressalis</name>
    <name type="common">Asiatic rice borer moth</name>
    <dbReference type="NCBI Taxonomy" id="168631"/>
    <lineage>
        <taxon>Eukaryota</taxon>
        <taxon>Metazoa</taxon>
        <taxon>Ecdysozoa</taxon>
        <taxon>Arthropoda</taxon>
        <taxon>Hexapoda</taxon>
        <taxon>Insecta</taxon>
        <taxon>Pterygota</taxon>
        <taxon>Neoptera</taxon>
        <taxon>Endopterygota</taxon>
        <taxon>Lepidoptera</taxon>
        <taxon>Glossata</taxon>
        <taxon>Ditrysia</taxon>
        <taxon>Pyraloidea</taxon>
        <taxon>Crambidae</taxon>
        <taxon>Crambinae</taxon>
        <taxon>Chilo</taxon>
    </lineage>
</organism>
<feature type="chain" id="PRO_5045547656" description="Nose resistant-to-fluoxetine protein N-terminal domain-containing protein" evidence="2">
    <location>
        <begin position="18"/>
        <end position="746"/>
    </location>
</feature>
<dbReference type="InterPro" id="IPR006621">
    <property type="entry name" value="Nose-resist-to-fluoxetine_N"/>
</dbReference>
<dbReference type="Pfam" id="PF20146">
    <property type="entry name" value="NRF"/>
    <property type="match status" value="1"/>
</dbReference>
<evidence type="ECO:0000256" key="2">
    <source>
        <dbReference type="SAM" id="SignalP"/>
    </source>
</evidence>
<reference evidence="4" key="1">
    <citation type="submission" date="2021-12" db="EMBL/GenBank/DDBJ databases">
        <authorList>
            <person name="King R."/>
        </authorList>
    </citation>
    <scope>NUCLEOTIDE SEQUENCE</scope>
</reference>
<dbReference type="PANTHER" id="PTHR11161:SF71">
    <property type="entry name" value="NOSE RESISTANT-TO-FLUOXETINE PROTEIN N-TERMINAL DOMAIN-CONTAINING PROTEIN"/>
    <property type="match status" value="1"/>
</dbReference>
<proteinExistence type="predicted"/>
<sequence>MKYILTFIIVYLFRTRAHVTSNVKFDSSTKSAIDFHDENLLTSSDENVDDDIKYEKDYSGYRYMDDIVYGLKTENWTNEDLPCLNETLRLIRSLQNFTTWAVWEWDSVSSQPLGILSGNRFQLGNFDQCMSSPWDTNHHEIKTQYCLAEVALETTNHVKKKTLDEIEPYGNALDLIQHNTPYFRPLKYLTWGACVPACCQPQSVERLMRVVLSRSHLGAAGLRPAIHVNETCQRPDEPKTFDSPFYAFVVMIGILFVVCIVCTIINNKGNADFRKRNVICNAFCIVENAKDLLKMRKDGIEVIYGIRFLTICGVVMCHQSGAIDAGPTSNGIKLDEAQRVIGWFVLHDDLLVDTFFLISAFLVAKGILEYENMPSILLLILRRYVRLVVGLAAVIFFMAAVIEHTGSGPLWNRFIDVEADTCRENWWLNLLMLSNYINVNNMCLIVSWYIPCDFHYYVIVVIVFALYKRCSKLGVISAIILTAASVIIPGIVNYANKLHAIQLFTHEFRADPRGNQQFSLTYVKTHTRAASYAVGFFAGCWFIKYKAKENFRISQARSLTYLCAAFAVMVFIAFLGVSYQLRSYSELEGHLYAALNRPIWAAGVALIILTCSFGQVPLVTGFLKWYPWVPLSRLAYGIYLVHFIIIMRNVAIARNPEYYDSFSVFITSLGVICISMLFALLLWLFIEAPANKLFVLLFKKRSTEKKEVSGNEVKNSVDIPYQDTSGKTNSGFIDDNLPNTILFSKM</sequence>
<dbReference type="InterPro" id="IPR052728">
    <property type="entry name" value="O2_lipid_transport_reg"/>
</dbReference>
<feature type="signal peptide" evidence="2">
    <location>
        <begin position="1"/>
        <end position="17"/>
    </location>
</feature>
<feature type="transmembrane region" description="Helical" evidence="1">
    <location>
        <begin position="302"/>
        <end position="321"/>
    </location>
</feature>
<dbReference type="SMART" id="SM00703">
    <property type="entry name" value="NRF"/>
    <property type="match status" value="1"/>
</dbReference>
<feature type="transmembrane region" description="Helical" evidence="1">
    <location>
        <begin position="448"/>
        <end position="467"/>
    </location>
</feature>
<feature type="transmembrane region" description="Helical" evidence="1">
    <location>
        <begin position="599"/>
        <end position="622"/>
    </location>
</feature>
<feature type="transmembrane region" description="Helical" evidence="1">
    <location>
        <begin position="634"/>
        <end position="652"/>
    </location>
</feature>
<keyword evidence="1" id="KW-0472">Membrane</keyword>
<dbReference type="Proteomes" id="UP001153292">
    <property type="component" value="Chromosome 17"/>
</dbReference>
<dbReference type="PANTHER" id="PTHR11161">
    <property type="entry name" value="O-ACYLTRANSFERASE"/>
    <property type="match status" value="1"/>
</dbReference>
<dbReference type="Pfam" id="PF01757">
    <property type="entry name" value="Acyl_transf_3"/>
    <property type="match status" value="1"/>
</dbReference>
<accession>A0ABN8B1Q1</accession>
<feature type="transmembrane region" description="Helical" evidence="1">
    <location>
        <begin position="529"/>
        <end position="547"/>
    </location>
</feature>
<gene>
    <name evidence="4" type="ORF">CHILSU_LOCUS3641</name>
</gene>
<evidence type="ECO:0000313" key="4">
    <source>
        <dbReference type="EMBL" id="CAH0400447.1"/>
    </source>
</evidence>
<keyword evidence="5" id="KW-1185">Reference proteome</keyword>
<keyword evidence="2" id="KW-0732">Signal</keyword>
<dbReference type="EMBL" id="OU963910">
    <property type="protein sequence ID" value="CAH0400447.1"/>
    <property type="molecule type" value="Genomic_DNA"/>
</dbReference>
<evidence type="ECO:0000313" key="5">
    <source>
        <dbReference type="Proteomes" id="UP001153292"/>
    </source>
</evidence>
<feature type="transmembrane region" description="Helical" evidence="1">
    <location>
        <begin position="245"/>
        <end position="266"/>
    </location>
</feature>
<feature type="transmembrane region" description="Helical" evidence="1">
    <location>
        <begin position="559"/>
        <end position="579"/>
    </location>
</feature>
<feature type="transmembrane region" description="Helical" evidence="1">
    <location>
        <begin position="384"/>
        <end position="402"/>
    </location>
</feature>
<dbReference type="InterPro" id="IPR002656">
    <property type="entry name" value="Acyl_transf_3_dom"/>
</dbReference>
<feature type="transmembrane region" description="Helical" evidence="1">
    <location>
        <begin position="341"/>
        <end position="363"/>
    </location>
</feature>
<evidence type="ECO:0000259" key="3">
    <source>
        <dbReference type="SMART" id="SM00703"/>
    </source>
</evidence>